<dbReference type="GO" id="GO:0005634">
    <property type="term" value="C:nucleus"/>
    <property type="evidence" value="ECO:0007669"/>
    <property type="project" value="UniProtKB-SubCell"/>
</dbReference>
<keyword evidence="5" id="KW-0539">Nucleus</keyword>
<dbReference type="InterPro" id="IPR036638">
    <property type="entry name" value="HLH_DNA-bd_sf"/>
</dbReference>
<dbReference type="InterPro" id="IPR045843">
    <property type="entry name" value="IND-like"/>
</dbReference>
<keyword evidence="2" id="KW-0805">Transcription regulation</keyword>
<dbReference type="AlphaFoldDB" id="A0A9Q0GR03"/>
<dbReference type="Proteomes" id="UP001141806">
    <property type="component" value="Unassembled WGS sequence"/>
</dbReference>
<evidence type="ECO:0000313" key="7">
    <source>
        <dbReference type="EMBL" id="KAJ4952153.1"/>
    </source>
</evidence>
<dbReference type="SMART" id="SM00353">
    <property type="entry name" value="HLH"/>
    <property type="match status" value="1"/>
</dbReference>
<keyword evidence="8" id="KW-1185">Reference proteome</keyword>
<dbReference type="PROSITE" id="PS50888">
    <property type="entry name" value="BHLH"/>
    <property type="match status" value="1"/>
</dbReference>
<dbReference type="InterPro" id="IPR011598">
    <property type="entry name" value="bHLH_dom"/>
</dbReference>
<evidence type="ECO:0000313" key="8">
    <source>
        <dbReference type="Proteomes" id="UP001141806"/>
    </source>
</evidence>
<dbReference type="OrthoDB" id="759159at2759"/>
<dbReference type="FunFam" id="4.10.280.10:FF:000017">
    <property type="entry name" value="Transcription factor bHLH66"/>
    <property type="match status" value="1"/>
</dbReference>
<dbReference type="EMBL" id="JAMYWD010000012">
    <property type="protein sequence ID" value="KAJ4952153.1"/>
    <property type="molecule type" value="Genomic_DNA"/>
</dbReference>
<feature type="domain" description="BHLH" evidence="6">
    <location>
        <begin position="294"/>
        <end position="343"/>
    </location>
</feature>
<protein>
    <recommendedName>
        <fullName evidence="6">BHLH domain-containing protein</fullName>
    </recommendedName>
</protein>
<comment type="subcellular location">
    <subcellularLocation>
        <location evidence="1">Nucleus</location>
    </subcellularLocation>
</comment>
<evidence type="ECO:0000256" key="1">
    <source>
        <dbReference type="ARBA" id="ARBA00004123"/>
    </source>
</evidence>
<comment type="caution">
    <text evidence="7">The sequence shown here is derived from an EMBL/GenBank/DDBJ whole genome shotgun (WGS) entry which is preliminary data.</text>
</comment>
<name>A0A9Q0GR03_9MAGN</name>
<sequence>MLRSLFCRQEQREMRRYNSSFQSGLSESPSAQISFVMDEFIDHLLSSSSWSDVNATEKSWPCSGSAQTNRLLPDSIGLIPSNQLIENLAAQGTSSVLVGGGSNCISGMRLVPREEVLHVAGSAAKSCSAIPESDSVGSNSNEPSVCQQALGDSSIAQLWPSSSYGTAPSLSPVLGQDKLQGLCLQEDFVDTDNSFLGSKYLGDDKILKMDDLPASVSINGQDELHNDHLASYVTGPLITMPISSGLHSQLELSHMSEGNSMKQYTQQGCAFQSATAAGGCNGSVKPRVRARRGQATDPHSIAERLRREKIAERMKNLQELVPNSNKTDKASMLDEIIEYVKFLQLQVKVLSMSRLGAAGAVVPLITDGQAEGSSSILLSSSTGQAADPSKSIDDIAFEQEVAKLMESNVTTAMQYLQSKGFCLMPIALAAAISGGKPSVSPFFSERKKPSLTHGLVPHNSSLGTGMGLVSPGGEILTEDNAVGNYNKQGTTINGCNVVKQEETNTSSTTRELNPEA</sequence>
<dbReference type="Pfam" id="PF00010">
    <property type="entry name" value="HLH"/>
    <property type="match status" value="1"/>
</dbReference>
<gene>
    <name evidence="7" type="ORF">NE237_028985</name>
</gene>
<dbReference type="PANTHER" id="PTHR16223:SF215">
    <property type="entry name" value="OS02G0564700 PROTEIN"/>
    <property type="match status" value="1"/>
</dbReference>
<organism evidence="7 8">
    <name type="scientific">Protea cynaroides</name>
    <dbReference type="NCBI Taxonomy" id="273540"/>
    <lineage>
        <taxon>Eukaryota</taxon>
        <taxon>Viridiplantae</taxon>
        <taxon>Streptophyta</taxon>
        <taxon>Embryophyta</taxon>
        <taxon>Tracheophyta</taxon>
        <taxon>Spermatophyta</taxon>
        <taxon>Magnoliopsida</taxon>
        <taxon>Proteales</taxon>
        <taxon>Proteaceae</taxon>
        <taxon>Protea</taxon>
    </lineage>
</organism>
<reference evidence="7" key="1">
    <citation type="journal article" date="2023" name="Plant J.">
        <title>The genome of the king protea, Protea cynaroides.</title>
        <authorList>
            <person name="Chang J."/>
            <person name="Duong T.A."/>
            <person name="Schoeman C."/>
            <person name="Ma X."/>
            <person name="Roodt D."/>
            <person name="Barker N."/>
            <person name="Li Z."/>
            <person name="Van de Peer Y."/>
            <person name="Mizrachi E."/>
        </authorList>
    </citation>
    <scope>NUCLEOTIDE SEQUENCE</scope>
    <source>
        <tissue evidence="7">Young leaves</tissue>
    </source>
</reference>
<evidence type="ECO:0000256" key="5">
    <source>
        <dbReference type="ARBA" id="ARBA00023242"/>
    </source>
</evidence>
<dbReference type="PANTHER" id="PTHR16223">
    <property type="entry name" value="TRANSCRIPTION FACTOR BHLH83-RELATED"/>
    <property type="match status" value="1"/>
</dbReference>
<proteinExistence type="predicted"/>
<dbReference type="GO" id="GO:0000981">
    <property type="term" value="F:DNA-binding transcription factor activity, RNA polymerase II-specific"/>
    <property type="evidence" value="ECO:0007669"/>
    <property type="project" value="TreeGrafter"/>
</dbReference>
<dbReference type="SUPFAM" id="SSF47459">
    <property type="entry name" value="HLH, helix-loop-helix DNA-binding domain"/>
    <property type="match status" value="1"/>
</dbReference>
<evidence type="ECO:0000256" key="3">
    <source>
        <dbReference type="ARBA" id="ARBA00023125"/>
    </source>
</evidence>
<evidence type="ECO:0000259" key="6">
    <source>
        <dbReference type="PROSITE" id="PS50888"/>
    </source>
</evidence>
<evidence type="ECO:0000256" key="4">
    <source>
        <dbReference type="ARBA" id="ARBA00023163"/>
    </source>
</evidence>
<dbReference type="GO" id="GO:0080147">
    <property type="term" value="P:root hair cell development"/>
    <property type="evidence" value="ECO:0007669"/>
    <property type="project" value="UniProtKB-ARBA"/>
</dbReference>
<accession>A0A9Q0GR03</accession>
<dbReference type="Gene3D" id="4.10.280.10">
    <property type="entry name" value="Helix-loop-helix DNA-binding domain"/>
    <property type="match status" value="1"/>
</dbReference>
<dbReference type="GO" id="GO:0046983">
    <property type="term" value="F:protein dimerization activity"/>
    <property type="evidence" value="ECO:0007669"/>
    <property type="project" value="InterPro"/>
</dbReference>
<evidence type="ECO:0000256" key="2">
    <source>
        <dbReference type="ARBA" id="ARBA00023015"/>
    </source>
</evidence>
<keyword evidence="3" id="KW-0238">DNA-binding</keyword>
<keyword evidence="4" id="KW-0804">Transcription</keyword>
<dbReference type="GO" id="GO:0000978">
    <property type="term" value="F:RNA polymerase II cis-regulatory region sequence-specific DNA binding"/>
    <property type="evidence" value="ECO:0007669"/>
    <property type="project" value="TreeGrafter"/>
</dbReference>